<dbReference type="GO" id="GO:0032787">
    <property type="term" value="P:monocarboxylic acid metabolic process"/>
    <property type="evidence" value="ECO:0007669"/>
    <property type="project" value="UniProtKB-ARBA"/>
</dbReference>
<dbReference type="PANTHER" id="PTHR42879:SF2">
    <property type="entry name" value="3-OXOACYL-[ACYL-CARRIER-PROTEIN] REDUCTASE FABG"/>
    <property type="match status" value="1"/>
</dbReference>
<dbReference type="InterPro" id="IPR020904">
    <property type="entry name" value="Sc_DH/Rdtase_CS"/>
</dbReference>
<keyword evidence="6" id="KW-1185">Reference proteome</keyword>
<dbReference type="PROSITE" id="PS00061">
    <property type="entry name" value="ADH_SHORT"/>
    <property type="match status" value="1"/>
</dbReference>
<dbReference type="InterPro" id="IPR002347">
    <property type="entry name" value="SDR_fam"/>
</dbReference>
<evidence type="ECO:0000313" key="5">
    <source>
        <dbReference type="EMBL" id="TCP37935.1"/>
    </source>
</evidence>
<dbReference type="PRINTS" id="PR00080">
    <property type="entry name" value="SDRFAMILY"/>
</dbReference>
<dbReference type="EMBL" id="SLXO01000002">
    <property type="protein sequence ID" value="TCP37935.1"/>
    <property type="molecule type" value="Genomic_DNA"/>
</dbReference>
<evidence type="ECO:0000256" key="3">
    <source>
        <dbReference type="SAM" id="MobiDB-lite"/>
    </source>
</evidence>
<protein>
    <submittedName>
        <fullName evidence="5">Short-subunit dehydrogenase</fullName>
    </submittedName>
</protein>
<dbReference type="OrthoDB" id="9793325at2"/>
<dbReference type="FunCoup" id="A0A4R2PUV0">
    <property type="interactions" value="73"/>
</dbReference>
<dbReference type="SMART" id="SM00822">
    <property type="entry name" value="PKS_KR"/>
    <property type="match status" value="1"/>
</dbReference>
<feature type="region of interest" description="Disordered" evidence="3">
    <location>
        <begin position="1"/>
        <end position="21"/>
    </location>
</feature>
<dbReference type="PRINTS" id="PR00081">
    <property type="entry name" value="GDHRDH"/>
</dbReference>
<dbReference type="AlphaFoldDB" id="A0A4R2PUV0"/>
<organism evidence="5 6">
    <name type="scientific">Rhodothalassium salexigens DSM 2132</name>
    <dbReference type="NCBI Taxonomy" id="1188247"/>
    <lineage>
        <taxon>Bacteria</taxon>
        <taxon>Pseudomonadati</taxon>
        <taxon>Pseudomonadota</taxon>
        <taxon>Alphaproteobacteria</taxon>
        <taxon>Rhodothalassiales</taxon>
        <taxon>Rhodothalassiaceae</taxon>
        <taxon>Rhodothalassium</taxon>
    </lineage>
</organism>
<dbReference type="CDD" id="cd05233">
    <property type="entry name" value="SDR_c"/>
    <property type="match status" value="1"/>
</dbReference>
<dbReference type="InterPro" id="IPR057326">
    <property type="entry name" value="KR_dom"/>
</dbReference>
<dbReference type="RefSeq" id="WP_132707587.1">
    <property type="nucleotide sequence ID" value="NZ_JACIGF010000002.1"/>
</dbReference>
<evidence type="ECO:0000259" key="4">
    <source>
        <dbReference type="SMART" id="SM00822"/>
    </source>
</evidence>
<dbReference type="Gene3D" id="3.40.50.720">
    <property type="entry name" value="NAD(P)-binding Rossmann-like Domain"/>
    <property type="match status" value="1"/>
</dbReference>
<comment type="similarity">
    <text evidence="1 2">Belongs to the short-chain dehydrogenases/reductases (SDR) family.</text>
</comment>
<dbReference type="PANTHER" id="PTHR42879">
    <property type="entry name" value="3-OXOACYL-(ACYL-CARRIER-PROTEIN) REDUCTASE"/>
    <property type="match status" value="1"/>
</dbReference>
<feature type="domain" description="Ketoreductase" evidence="4">
    <location>
        <begin position="29"/>
        <end position="193"/>
    </location>
</feature>
<evidence type="ECO:0000256" key="1">
    <source>
        <dbReference type="ARBA" id="ARBA00006484"/>
    </source>
</evidence>
<comment type="caution">
    <text evidence="5">The sequence shown here is derived from an EMBL/GenBank/DDBJ whole genome shotgun (WGS) entry which is preliminary data.</text>
</comment>
<dbReference type="Proteomes" id="UP000295399">
    <property type="component" value="Unassembled WGS sequence"/>
</dbReference>
<dbReference type="FunFam" id="3.40.50.720:FF:000084">
    <property type="entry name" value="Short-chain dehydrogenase reductase"/>
    <property type="match status" value="1"/>
</dbReference>
<feature type="compositionally biased region" description="Low complexity" evidence="3">
    <location>
        <begin position="1"/>
        <end position="11"/>
    </location>
</feature>
<sequence length="274" mass="27618">MSEDGTPTATATDDRADDPGQAGLAGLHAVVTGGATGIGAAVAGRLARAGAAVTLMARNAERLAEAAEALPAAAGEVCDVTDEGGVRRAFDHAVRRFGPVAILVNNAGIAPTGPLAKTSLADWQRVLDVNLTGAFLCSRAVIPAMVEAGWGRIVTIASTAGLKAYPYASAYVASKHGAVGLTRAMALELASTGVTANAVCPGYADTDIVAASVRTIVEKTGREADEALAALVKANPQKRLIDPQEVAATVMWLCSSDARSVTGQALAVAGGEVM</sequence>
<dbReference type="Pfam" id="PF00106">
    <property type="entry name" value="adh_short"/>
    <property type="match status" value="1"/>
</dbReference>
<gene>
    <name evidence="5" type="ORF">EV659_102345</name>
</gene>
<dbReference type="SUPFAM" id="SSF51735">
    <property type="entry name" value="NAD(P)-binding Rossmann-fold domains"/>
    <property type="match status" value="1"/>
</dbReference>
<reference evidence="5 6" key="1">
    <citation type="submission" date="2019-03" db="EMBL/GenBank/DDBJ databases">
        <title>Genomic Encyclopedia of Type Strains, Phase IV (KMG-IV): sequencing the most valuable type-strain genomes for metagenomic binning, comparative biology and taxonomic classification.</title>
        <authorList>
            <person name="Goeker M."/>
        </authorList>
    </citation>
    <scope>NUCLEOTIDE SEQUENCE [LARGE SCALE GENOMIC DNA]</scope>
    <source>
        <strain evidence="5 6">DSM 2132</strain>
    </source>
</reference>
<accession>A0A4R2PUV0</accession>
<evidence type="ECO:0000313" key="6">
    <source>
        <dbReference type="Proteomes" id="UP000295399"/>
    </source>
</evidence>
<dbReference type="InterPro" id="IPR050259">
    <property type="entry name" value="SDR"/>
</dbReference>
<dbReference type="InParanoid" id="A0A4R2PUV0"/>
<name>A0A4R2PUV0_RHOSA</name>
<proteinExistence type="inferred from homology"/>
<dbReference type="InterPro" id="IPR036291">
    <property type="entry name" value="NAD(P)-bd_dom_sf"/>
</dbReference>
<evidence type="ECO:0000256" key="2">
    <source>
        <dbReference type="RuleBase" id="RU000363"/>
    </source>
</evidence>